<dbReference type="InParanoid" id="A0A1X7UZW5"/>
<organism evidence="2">
    <name type="scientific">Amphimedon queenslandica</name>
    <name type="common">Sponge</name>
    <dbReference type="NCBI Taxonomy" id="400682"/>
    <lineage>
        <taxon>Eukaryota</taxon>
        <taxon>Metazoa</taxon>
        <taxon>Porifera</taxon>
        <taxon>Demospongiae</taxon>
        <taxon>Heteroscleromorpha</taxon>
        <taxon>Haplosclerida</taxon>
        <taxon>Niphatidae</taxon>
        <taxon>Amphimedon</taxon>
    </lineage>
</organism>
<feature type="chain" id="PRO_5012168774" evidence="1">
    <location>
        <begin position="16"/>
        <end position="225"/>
    </location>
</feature>
<name>A0A1X7UZW5_AMPQE</name>
<protein>
    <submittedName>
        <fullName evidence="2">Uncharacterized protein</fullName>
    </submittedName>
</protein>
<sequence>MKLFVILALIALASSASLDCNQLLTSNGFSSNFNETIAHAIHSMTVEALKTFNPRATERNNVPTVNLDRSSSEKVLPYAPSKPVGDDFSTRSMNLIDSILGEIGNPNDGLGPMWSPVERIAHSFHMWDLWTRIHEVYEEKVQQQQPTDTICSCLLDTKTNGIYKAVQWVSDHYDVGTPITLLNRPIPKLTDESSWKVWKNRLLYYYDDKALFDAASYLYCATKSF</sequence>
<evidence type="ECO:0000313" key="2">
    <source>
        <dbReference type="EnsemblMetazoa" id="Aqu2.1.32887_001"/>
    </source>
</evidence>
<reference evidence="2" key="1">
    <citation type="submission" date="2017-05" db="UniProtKB">
        <authorList>
            <consortium name="EnsemblMetazoa"/>
        </authorList>
    </citation>
    <scope>IDENTIFICATION</scope>
</reference>
<keyword evidence="1" id="KW-0732">Signal</keyword>
<dbReference type="eggNOG" id="ENOG502SUQP">
    <property type="taxonomic scope" value="Eukaryota"/>
</dbReference>
<proteinExistence type="predicted"/>
<feature type="signal peptide" evidence="1">
    <location>
        <begin position="1"/>
        <end position="15"/>
    </location>
</feature>
<dbReference type="AlphaFoldDB" id="A0A1X7UZW5"/>
<accession>A0A1X7UZW5</accession>
<evidence type="ECO:0000256" key="1">
    <source>
        <dbReference type="SAM" id="SignalP"/>
    </source>
</evidence>
<dbReference type="OMA" id="FHMWDLW"/>
<dbReference type="EnsemblMetazoa" id="Aqu2.1.32887_001">
    <property type="protein sequence ID" value="Aqu2.1.32887_001"/>
    <property type="gene ID" value="Aqu2.1.32887"/>
</dbReference>